<dbReference type="AlphaFoldDB" id="A0A2T3FJX6"/>
<dbReference type="Proteomes" id="UP000241201">
    <property type="component" value="Unassembled WGS sequence"/>
</dbReference>
<organism evidence="7 8">
    <name type="scientific">Faecalibacillus faecis</name>
    <dbReference type="NCBI Taxonomy" id="1982628"/>
    <lineage>
        <taxon>Bacteria</taxon>
        <taxon>Bacillati</taxon>
        <taxon>Bacillota</taxon>
        <taxon>Erysipelotrichia</taxon>
        <taxon>Erysipelotrichales</taxon>
        <taxon>Coprobacillaceae</taxon>
        <taxon>Faecalibacillus</taxon>
    </lineage>
</organism>
<sequence length="245" mass="27424">MKVIIVKNYEEASQEAAKIFINQVKENPQSILGLATGSTPIRMYELLREDHEKNHTSYKDVKSYNLDEYFGLDASHPQSYHYFMYKNLFNGIDIKDENVHVPCGQGNIQENCDEYNKMLAENPVDIQLLGIGSNGHIGFNEPGTDFDSRTHYVDLKESTIQDNARLFFDGDVNAVPKQAISMGIQNIMEAKKVVLIACGKNKEDAVKGMIEGPVTPELPASVLQNHKDVTVIIDEAAAGLLEKKY</sequence>
<dbReference type="GO" id="GO:0006046">
    <property type="term" value="P:N-acetylglucosamine catabolic process"/>
    <property type="evidence" value="ECO:0007669"/>
    <property type="project" value="UniProtKB-UniRule"/>
</dbReference>
<dbReference type="InterPro" id="IPR018321">
    <property type="entry name" value="Glucosamine6P_isomerase_CS"/>
</dbReference>
<dbReference type="Gene3D" id="3.40.50.1360">
    <property type="match status" value="1"/>
</dbReference>
<comment type="pathway">
    <text evidence="4">Amino-sugar metabolism; N-acetylneuraminate degradation; D-fructose 6-phosphate from N-acetylneuraminate: step 5/5.</text>
</comment>
<keyword evidence="8" id="KW-1185">Reference proteome</keyword>
<dbReference type="EMBL" id="JAJDKZ010000049">
    <property type="protein sequence ID" value="MCB8611331.1"/>
    <property type="molecule type" value="Genomic_DNA"/>
</dbReference>
<dbReference type="CDD" id="cd01399">
    <property type="entry name" value="GlcN6P_deaminase"/>
    <property type="match status" value="1"/>
</dbReference>
<comment type="similarity">
    <text evidence="4">Belongs to the glucosamine/galactosamine-6-phosphate isomerase family. NagB subfamily.</text>
</comment>
<comment type="caution">
    <text evidence="4">Lacks conserved residue(s) required for the propagation of feature annotation.</text>
</comment>
<dbReference type="InterPro" id="IPR037171">
    <property type="entry name" value="NagB/RpiA_transferase-like"/>
</dbReference>
<dbReference type="GO" id="GO:0005975">
    <property type="term" value="P:carbohydrate metabolic process"/>
    <property type="evidence" value="ECO:0007669"/>
    <property type="project" value="InterPro"/>
</dbReference>
<feature type="domain" description="Glucosamine/galactosamine-6-phosphate isomerase" evidence="5">
    <location>
        <begin position="12"/>
        <end position="229"/>
    </location>
</feature>
<dbReference type="Proteomes" id="UP001198439">
    <property type="component" value="Unassembled WGS sequence"/>
</dbReference>
<evidence type="ECO:0000256" key="3">
    <source>
        <dbReference type="ARBA" id="ARBA00023277"/>
    </source>
</evidence>
<dbReference type="PROSITE" id="PS01161">
    <property type="entry name" value="GLC_GALNAC_ISOMERASE"/>
    <property type="match status" value="1"/>
</dbReference>
<dbReference type="EMBL" id="PYLP01000030">
    <property type="protein sequence ID" value="PST35568.1"/>
    <property type="molecule type" value="Genomic_DNA"/>
</dbReference>
<keyword evidence="2 4" id="KW-0378">Hydrolase</keyword>
<proteinExistence type="inferred from homology"/>
<name>A0A2T3FJX6_9FIRM</name>
<dbReference type="HAMAP" id="MF_01241">
    <property type="entry name" value="GlcN6P_deamin"/>
    <property type="match status" value="1"/>
</dbReference>
<dbReference type="GO" id="GO:0006043">
    <property type="term" value="P:glucosamine catabolic process"/>
    <property type="evidence" value="ECO:0007669"/>
    <property type="project" value="TreeGrafter"/>
</dbReference>
<feature type="active site" description="Proton acceptor; for enolization step" evidence="4">
    <location>
        <position position="67"/>
    </location>
</feature>
<comment type="caution">
    <text evidence="7">The sequence shown here is derived from an EMBL/GenBank/DDBJ whole genome shotgun (WGS) entry which is preliminary data.</text>
</comment>
<evidence type="ECO:0000313" key="7">
    <source>
        <dbReference type="EMBL" id="PST35568.1"/>
    </source>
</evidence>
<dbReference type="GeneID" id="77471942"/>
<dbReference type="GO" id="GO:0019262">
    <property type="term" value="P:N-acetylneuraminate catabolic process"/>
    <property type="evidence" value="ECO:0007669"/>
    <property type="project" value="UniProtKB-UniRule"/>
</dbReference>
<dbReference type="GO" id="GO:0042802">
    <property type="term" value="F:identical protein binding"/>
    <property type="evidence" value="ECO:0007669"/>
    <property type="project" value="TreeGrafter"/>
</dbReference>
<keyword evidence="3 4" id="KW-0119">Carbohydrate metabolism</keyword>
<protein>
    <recommendedName>
        <fullName evidence="4">Glucosamine-6-phosphate deaminase</fullName>
        <ecNumber evidence="4">3.5.99.6</ecNumber>
    </recommendedName>
    <alternativeName>
        <fullName evidence="4">GlcN6P deaminase</fullName>
        <shortName evidence="4">GNPDA</shortName>
    </alternativeName>
    <alternativeName>
        <fullName evidence="4">Glucosamine-6-phosphate isomerase</fullName>
    </alternativeName>
</protein>
<reference evidence="7" key="2">
    <citation type="journal article" date="2019" name="Int. J. Syst. Evol. Microbiol.">
        <title>Faecalibacillus intestinalis gen. nov., sp. nov. and Faecalibacillus faecis sp. nov., isolated from human faeces.</title>
        <authorList>
            <person name="Seo B."/>
            <person name="Jeon K."/>
            <person name="Baek I."/>
            <person name="Lee Y.M."/>
            <person name="Baek K."/>
            <person name="Ko G."/>
        </authorList>
    </citation>
    <scope>NUCLEOTIDE SEQUENCE</scope>
    <source>
        <strain evidence="7">SNUG30370</strain>
    </source>
</reference>
<dbReference type="SUPFAM" id="SSF100950">
    <property type="entry name" value="NagB/RpiA/CoA transferase-like"/>
    <property type="match status" value="1"/>
</dbReference>
<evidence type="ECO:0000259" key="5">
    <source>
        <dbReference type="Pfam" id="PF01182"/>
    </source>
</evidence>
<feature type="active site" description="Proton acceptor; for ring-opening step" evidence="4">
    <location>
        <position position="136"/>
    </location>
</feature>
<dbReference type="GO" id="GO:0005737">
    <property type="term" value="C:cytoplasm"/>
    <property type="evidence" value="ECO:0007669"/>
    <property type="project" value="TreeGrafter"/>
</dbReference>
<feature type="active site" description="For ring-opening step" evidence="4">
    <location>
        <position position="141"/>
    </location>
</feature>
<reference evidence="6" key="3">
    <citation type="submission" date="2021-10" db="EMBL/GenBank/DDBJ databases">
        <title>Collection of gut derived symbiotic bacterial strains cultured from healthy donors.</title>
        <authorList>
            <person name="Lin H."/>
            <person name="Littmann E."/>
            <person name="Kohout C."/>
            <person name="Pamer E.G."/>
        </authorList>
    </citation>
    <scope>NUCLEOTIDE SEQUENCE</scope>
    <source>
        <strain evidence="6">DFI.4.48</strain>
    </source>
</reference>
<comment type="catalytic activity">
    <reaction evidence="1 4">
        <text>alpha-D-glucosamine 6-phosphate + H2O = beta-D-fructose 6-phosphate + NH4(+)</text>
        <dbReference type="Rhea" id="RHEA:12172"/>
        <dbReference type="ChEBI" id="CHEBI:15377"/>
        <dbReference type="ChEBI" id="CHEBI:28938"/>
        <dbReference type="ChEBI" id="CHEBI:57634"/>
        <dbReference type="ChEBI" id="CHEBI:75989"/>
        <dbReference type="EC" id="3.5.99.6"/>
    </reaction>
</comment>
<evidence type="ECO:0000256" key="4">
    <source>
        <dbReference type="HAMAP-Rule" id="MF_01241"/>
    </source>
</evidence>
<dbReference type="UniPathway" id="UPA00629">
    <property type="reaction ID" value="UER00684"/>
</dbReference>
<dbReference type="GO" id="GO:0004342">
    <property type="term" value="F:glucosamine-6-phosphate deaminase activity"/>
    <property type="evidence" value="ECO:0007669"/>
    <property type="project" value="UniProtKB-UniRule"/>
</dbReference>
<dbReference type="InterPro" id="IPR006148">
    <property type="entry name" value="Glc/Gal-6P_isomerase"/>
</dbReference>
<gene>
    <name evidence="4 7" type="primary">nagB</name>
    <name evidence="7" type="ORF">C7U55_12720</name>
    <name evidence="6" type="ORF">LJD69_12085</name>
</gene>
<dbReference type="InterPro" id="IPR004547">
    <property type="entry name" value="Glucosamine6P_isomerase"/>
</dbReference>
<reference evidence="8" key="1">
    <citation type="submission" date="2018-03" db="EMBL/GenBank/DDBJ databases">
        <title>Lachnoclostridium SNUG30370 gen.nov., sp.nov., isolated from human faeces.</title>
        <authorList>
            <person name="Seo B."/>
            <person name="Jeon K."/>
            <person name="Ko G."/>
        </authorList>
    </citation>
    <scope>NUCLEOTIDE SEQUENCE [LARGE SCALE GENOMIC DNA]</scope>
    <source>
        <strain evidence="8">SNUG30370</strain>
    </source>
</reference>
<dbReference type="Pfam" id="PF01182">
    <property type="entry name" value="Glucosamine_iso"/>
    <property type="match status" value="1"/>
</dbReference>
<evidence type="ECO:0000313" key="6">
    <source>
        <dbReference type="EMBL" id="MCB8611331.1"/>
    </source>
</evidence>
<dbReference type="PANTHER" id="PTHR11280">
    <property type="entry name" value="GLUCOSAMINE-6-PHOSPHATE ISOMERASE"/>
    <property type="match status" value="1"/>
</dbReference>
<feature type="active site" description="For ring-opening step" evidence="4">
    <location>
        <position position="134"/>
    </location>
</feature>
<evidence type="ECO:0000256" key="1">
    <source>
        <dbReference type="ARBA" id="ARBA00000644"/>
    </source>
</evidence>
<accession>A0A2T3FJX6</accession>
<evidence type="ECO:0000256" key="2">
    <source>
        <dbReference type="ARBA" id="ARBA00022801"/>
    </source>
</evidence>
<dbReference type="FunFam" id="3.40.50.1360:FF:000003">
    <property type="entry name" value="Glucosamine-6-phosphate deaminase"/>
    <property type="match status" value="1"/>
</dbReference>
<evidence type="ECO:0000313" key="8">
    <source>
        <dbReference type="Proteomes" id="UP000241201"/>
    </source>
</evidence>
<dbReference type="RefSeq" id="WP_106988872.1">
    <property type="nucleotide sequence ID" value="NZ_DAWBWI010000221.1"/>
</dbReference>
<dbReference type="PANTHER" id="PTHR11280:SF5">
    <property type="entry name" value="GLUCOSAMINE-6-PHOSPHATE ISOMERASE"/>
    <property type="match status" value="1"/>
</dbReference>
<dbReference type="EC" id="3.5.99.6" evidence="4"/>
<comment type="function">
    <text evidence="4">Catalyzes the reversible isomerization-deamination of glucosamine 6-phosphate (GlcN6P) to form fructose 6-phosphate (Fru6P) and ammonium ion.</text>
</comment>
<dbReference type="NCBIfam" id="TIGR00502">
    <property type="entry name" value="nagB"/>
    <property type="match status" value="1"/>
</dbReference>